<organism evidence="2 3">
    <name type="scientific">Gloeothece citriformis (strain PCC 7424)</name>
    <name type="common">Cyanothece sp. (strain PCC 7424)</name>
    <dbReference type="NCBI Taxonomy" id="65393"/>
    <lineage>
        <taxon>Bacteria</taxon>
        <taxon>Bacillati</taxon>
        <taxon>Cyanobacteriota</taxon>
        <taxon>Cyanophyceae</taxon>
        <taxon>Oscillatoriophycideae</taxon>
        <taxon>Chroococcales</taxon>
        <taxon>Aphanothecaceae</taxon>
        <taxon>Gloeothece</taxon>
        <taxon>Gloeothece citriformis</taxon>
    </lineage>
</organism>
<keyword evidence="1" id="KW-0175">Coiled coil</keyword>
<feature type="coiled-coil region" evidence="1">
    <location>
        <begin position="34"/>
        <end position="61"/>
    </location>
</feature>
<dbReference type="AlphaFoldDB" id="B7KBW0"/>
<sequence>MNETPLTSKFQQILETVEALNLEDQEILIDILQKRFYQHKRQQLAQEIKEIRQEYQQGKVKFGTVADLMAELDSYCKRSLITI</sequence>
<dbReference type="eggNOG" id="ENOG5033185">
    <property type="taxonomic scope" value="Bacteria"/>
</dbReference>
<dbReference type="HOGENOM" id="CLU_176027_1_1_3"/>
<accession>B7KBW0</accession>
<reference evidence="3" key="1">
    <citation type="journal article" date="2011" name="MBio">
        <title>Novel metabolic attributes of the genus Cyanothece, comprising a group of unicellular nitrogen-fixing Cyanobacteria.</title>
        <authorList>
            <person name="Bandyopadhyay A."/>
            <person name="Elvitigala T."/>
            <person name="Welsh E."/>
            <person name="Stockel J."/>
            <person name="Liberton M."/>
            <person name="Min H."/>
            <person name="Sherman L.A."/>
            <person name="Pakrasi H.B."/>
        </authorList>
    </citation>
    <scope>NUCLEOTIDE SEQUENCE [LARGE SCALE GENOMIC DNA]</scope>
    <source>
        <strain evidence="3">PCC 7424</strain>
    </source>
</reference>
<gene>
    <name evidence="2" type="ordered locus">PCC7424_0315</name>
</gene>
<dbReference type="OrthoDB" id="9813067at2"/>
<dbReference type="Proteomes" id="UP000002384">
    <property type="component" value="Chromosome"/>
</dbReference>
<keyword evidence="3" id="KW-1185">Reference proteome</keyword>
<dbReference type="KEGG" id="cyc:PCC7424_0315"/>
<dbReference type="STRING" id="65393.PCC7424_0315"/>
<evidence type="ECO:0000256" key="1">
    <source>
        <dbReference type="SAM" id="Coils"/>
    </source>
</evidence>
<protein>
    <submittedName>
        <fullName evidence="2">Uncharacterized protein</fullName>
    </submittedName>
</protein>
<proteinExistence type="predicted"/>
<dbReference type="RefSeq" id="WP_012597733.1">
    <property type="nucleotide sequence ID" value="NC_011729.1"/>
</dbReference>
<dbReference type="EMBL" id="CP001291">
    <property type="protein sequence ID" value="ACK68783.1"/>
    <property type="molecule type" value="Genomic_DNA"/>
</dbReference>
<evidence type="ECO:0000313" key="2">
    <source>
        <dbReference type="EMBL" id="ACK68783.1"/>
    </source>
</evidence>
<name>B7KBW0_GLOC7</name>
<evidence type="ECO:0000313" key="3">
    <source>
        <dbReference type="Proteomes" id="UP000002384"/>
    </source>
</evidence>